<sequence>MRSASTFFSSALARALARGRSRAPEPFASRARAVRAVASVTMPPKRRATEDPPSRRARARASATKTASPQSPAKPPKTPSPIKPAKPAKRARAVPPVEDAVPRTPEDDDGLRFGDVDVARALASISAADATMAALIRTHGVLPRIASCQEARARATEPNRAFRSLARAIVFQQLNGAAAATIFGRVRSAVGAEDDETAMTPEAFARAKDEDLRACGLSARKLEYLRGLAARFSSGDDDDDDDGRRPALTDDALEAMSDEKTTATLLELKGIGEWSVHMFQMFYLNRPDVLPVKDFGVRQGMMIAYGLRDPPKEEKMREIAASWAPYKTLASMYMWAAADAAKASKGKKETPR</sequence>
<dbReference type="GO" id="GO:0005634">
    <property type="term" value="C:nucleus"/>
    <property type="evidence" value="ECO:0007669"/>
    <property type="project" value="TreeGrafter"/>
</dbReference>
<dbReference type="GO" id="GO:0032131">
    <property type="term" value="F:alkylated DNA binding"/>
    <property type="evidence" value="ECO:0007669"/>
    <property type="project" value="TreeGrafter"/>
</dbReference>
<feature type="region of interest" description="Disordered" evidence="4">
    <location>
        <begin position="16"/>
        <end position="109"/>
    </location>
</feature>
<dbReference type="GO" id="GO:0008725">
    <property type="term" value="F:DNA-3-methyladenine glycosylase activity"/>
    <property type="evidence" value="ECO:0007669"/>
    <property type="project" value="TreeGrafter"/>
</dbReference>
<dbReference type="SUPFAM" id="SSF48150">
    <property type="entry name" value="DNA-glycosylase"/>
    <property type="match status" value="1"/>
</dbReference>
<gene>
    <name evidence="6" type="ORF">MPUS1402_LOCUS11521</name>
</gene>
<dbReference type="CDD" id="cd00056">
    <property type="entry name" value="ENDO3c"/>
    <property type="match status" value="1"/>
</dbReference>
<keyword evidence="2" id="KW-0227">DNA damage</keyword>
<accession>A0A7R9Y6E1</accession>
<proteinExistence type="inferred from homology"/>
<dbReference type="GO" id="GO:0032993">
    <property type="term" value="C:protein-DNA complex"/>
    <property type="evidence" value="ECO:0007669"/>
    <property type="project" value="TreeGrafter"/>
</dbReference>
<dbReference type="PANTHER" id="PTHR43003:SF5">
    <property type="entry name" value="DNA-3-METHYLADENINE GLYCOSYLASE"/>
    <property type="match status" value="1"/>
</dbReference>
<evidence type="ECO:0000256" key="1">
    <source>
        <dbReference type="ARBA" id="ARBA00010817"/>
    </source>
</evidence>
<dbReference type="EMBL" id="HBDY01015192">
    <property type="protein sequence ID" value="CAD8249066.1"/>
    <property type="molecule type" value="Transcribed_RNA"/>
</dbReference>
<dbReference type="AlphaFoldDB" id="A0A7R9Y6E1"/>
<dbReference type="SMART" id="SM00478">
    <property type="entry name" value="ENDO3c"/>
    <property type="match status" value="1"/>
</dbReference>
<dbReference type="PANTHER" id="PTHR43003">
    <property type="entry name" value="DNA-3-METHYLADENINE GLYCOSYLASE"/>
    <property type="match status" value="1"/>
</dbReference>
<feature type="compositionally biased region" description="Low complexity" evidence="4">
    <location>
        <begin position="60"/>
        <end position="71"/>
    </location>
</feature>
<organism evidence="6">
    <name type="scientific">Micromonas pusilla</name>
    <name type="common">Picoplanktonic green alga</name>
    <name type="synonym">Chromulina pusilla</name>
    <dbReference type="NCBI Taxonomy" id="38833"/>
    <lineage>
        <taxon>Eukaryota</taxon>
        <taxon>Viridiplantae</taxon>
        <taxon>Chlorophyta</taxon>
        <taxon>Mamiellophyceae</taxon>
        <taxon>Mamiellales</taxon>
        <taxon>Mamiellaceae</taxon>
        <taxon>Micromonas</taxon>
    </lineage>
</organism>
<dbReference type="InterPro" id="IPR003265">
    <property type="entry name" value="HhH-GPD_domain"/>
</dbReference>
<evidence type="ECO:0000256" key="2">
    <source>
        <dbReference type="ARBA" id="ARBA00022763"/>
    </source>
</evidence>
<dbReference type="FunFam" id="1.10.340.30:FF:000004">
    <property type="entry name" value="DNA-3-methyladenine glycosylase II"/>
    <property type="match status" value="1"/>
</dbReference>
<dbReference type="GO" id="GO:0043916">
    <property type="term" value="F:DNA-7-methylguanine glycosylase activity"/>
    <property type="evidence" value="ECO:0007669"/>
    <property type="project" value="TreeGrafter"/>
</dbReference>
<name>A0A7R9Y6E1_MICPS</name>
<comment type="similarity">
    <text evidence="1">Belongs to the alkylbase DNA glycosidase AlkA family.</text>
</comment>
<dbReference type="InterPro" id="IPR011257">
    <property type="entry name" value="DNA_glycosylase"/>
</dbReference>
<reference evidence="6" key="1">
    <citation type="submission" date="2021-01" db="EMBL/GenBank/DDBJ databases">
        <authorList>
            <person name="Corre E."/>
            <person name="Pelletier E."/>
            <person name="Niang G."/>
            <person name="Scheremetjew M."/>
            <person name="Finn R."/>
            <person name="Kale V."/>
            <person name="Holt S."/>
            <person name="Cochrane G."/>
            <person name="Meng A."/>
            <person name="Brown T."/>
            <person name="Cohen L."/>
        </authorList>
    </citation>
    <scope>NUCLEOTIDE SEQUENCE</scope>
    <source>
        <strain evidence="6">RCC1614</strain>
    </source>
</reference>
<evidence type="ECO:0000256" key="3">
    <source>
        <dbReference type="ARBA" id="ARBA00023204"/>
    </source>
</evidence>
<feature type="compositionally biased region" description="Low complexity" evidence="4">
    <location>
        <begin position="28"/>
        <end position="40"/>
    </location>
</feature>
<evidence type="ECO:0000259" key="5">
    <source>
        <dbReference type="SMART" id="SM00478"/>
    </source>
</evidence>
<dbReference type="GO" id="GO:0006285">
    <property type="term" value="P:base-excision repair, AP site formation"/>
    <property type="evidence" value="ECO:0007669"/>
    <property type="project" value="TreeGrafter"/>
</dbReference>
<feature type="compositionally biased region" description="Basic and acidic residues" evidence="4">
    <location>
        <begin position="100"/>
        <end position="109"/>
    </location>
</feature>
<dbReference type="GO" id="GO:0006307">
    <property type="term" value="P:DNA alkylation repair"/>
    <property type="evidence" value="ECO:0007669"/>
    <property type="project" value="TreeGrafter"/>
</dbReference>
<feature type="domain" description="HhH-GPD" evidence="5">
    <location>
        <begin position="170"/>
        <end position="339"/>
    </location>
</feature>
<keyword evidence="3" id="KW-0234">DNA repair</keyword>
<dbReference type="Gene3D" id="1.10.1670.40">
    <property type="match status" value="1"/>
</dbReference>
<evidence type="ECO:0000256" key="4">
    <source>
        <dbReference type="SAM" id="MobiDB-lite"/>
    </source>
</evidence>
<dbReference type="Gene3D" id="1.10.340.30">
    <property type="entry name" value="Hypothetical protein, domain 2"/>
    <property type="match status" value="1"/>
</dbReference>
<evidence type="ECO:0000313" key="6">
    <source>
        <dbReference type="EMBL" id="CAD8249066.1"/>
    </source>
</evidence>
<feature type="compositionally biased region" description="Pro residues" evidence="4">
    <location>
        <begin position="72"/>
        <end position="84"/>
    </location>
</feature>
<protein>
    <recommendedName>
        <fullName evidence="5">HhH-GPD domain-containing protein</fullName>
    </recommendedName>
</protein>
<dbReference type="Pfam" id="PF00730">
    <property type="entry name" value="HhH-GPD"/>
    <property type="match status" value="1"/>
</dbReference>
<dbReference type="InterPro" id="IPR051912">
    <property type="entry name" value="Alkylbase_DNA_Glycosylase/TA"/>
</dbReference>